<name>A0ABW5TV32_9SPHI</name>
<keyword evidence="3" id="KW-1185">Reference proteome</keyword>
<dbReference type="Proteomes" id="UP001597546">
    <property type="component" value="Unassembled WGS sequence"/>
</dbReference>
<proteinExistence type="inferred from homology"/>
<sequence length="110" mass="12350">MKQGEIWYASLDPTKGSEQAGYRPVVILSGNLLNKYLQVVITAPLTTKIKNYKGNPIINPNIDNGLEDISEILVFHIRSVSKNRLIKRVGAIRKSELDLAISTLNDILRY</sequence>
<dbReference type="RefSeq" id="WP_379043793.1">
    <property type="nucleotide sequence ID" value="NZ_JBHSKW010000032.1"/>
</dbReference>
<dbReference type="InterPro" id="IPR011067">
    <property type="entry name" value="Plasmid_toxin/cell-grow_inhib"/>
</dbReference>
<comment type="similarity">
    <text evidence="1">Belongs to the PemK/MazF family.</text>
</comment>
<gene>
    <name evidence="2" type="ORF">ACFSSE_09685</name>
</gene>
<accession>A0ABW5TV32</accession>
<keyword evidence="1" id="KW-0540">Nuclease</keyword>
<organism evidence="2 3">
    <name type="scientific">Pedobacter alpinus</name>
    <dbReference type="NCBI Taxonomy" id="1590643"/>
    <lineage>
        <taxon>Bacteria</taxon>
        <taxon>Pseudomonadati</taxon>
        <taxon>Bacteroidota</taxon>
        <taxon>Sphingobacteriia</taxon>
        <taxon>Sphingobacteriales</taxon>
        <taxon>Sphingobacteriaceae</taxon>
        <taxon>Pedobacter</taxon>
    </lineage>
</organism>
<comment type="function">
    <text evidence="1">Toxic component of a type II toxin-antitoxin (TA) system.</text>
</comment>
<evidence type="ECO:0000313" key="3">
    <source>
        <dbReference type="Proteomes" id="UP001597546"/>
    </source>
</evidence>
<dbReference type="Gene3D" id="2.30.30.110">
    <property type="match status" value="1"/>
</dbReference>
<dbReference type="InterPro" id="IPR003477">
    <property type="entry name" value="PemK-like"/>
</dbReference>
<dbReference type="PIRSF" id="PIRSF033490">
    <property type="entry name" value="MazF"/>
    <property type="match status" value="1"/>
</dbReference>
<dbReference type="PANTHER" id="PTHR33988">
    <property type="entry name" value="ENDORIBONUCLEASE MAZF-RELATED"/>
    <property type="match status" value="1"/>
</dbReference>
<dbReference type="PANTHER" id="PTHR33988:SF2">
    <property type="entry name" value="ENDORIBONUCLEASE MAZF"/>
    <property type="match status" value="1"/>
</dbReference>
<comment type="caution">
    <text evidence="2">The sequence shown here is derived from an EMBL/GenBank/DDBJ whole genome shotgun (WGS) entry which is preliminary data.</text>
</comment>
<dbReference type="Pfam" id="PF02452">
    <property type="entry name" value="PemK_toxin"/>
    <property type="match status" value="1"/>
</dbReference>
<reference evidence="3" key="1">
    <citation type="journal article" date="2019" name="Int. J. Syst. Evol. Microbiol.">
        <title>The Global Catalogue of Microorganisms (GCM) 10K type strain sequencing project: providing services to taxonomists for standard genome sequencing and annotation.</title>
        <authorList>
            <consortium name="The Broad Institute Genomics Platform"/>
            <consortium name="The Broad Institute Genome Sequencing Center for Infectious Disease"/>
            <person name="Wu L."/>
            <person name="Ma J."/>
        </authorList>
    </citation>
    <scope>NUCLEOTIDE SEQUENCE [LARGE SCALE GENOMIC DNA]</scope>
    <source>
        <strain evidence="3">KCTC 42456</strain>
    </source>
</reference>
<keyword evidence="1" id="KW-0255">Endonuclease</keyword>
<dbReference type="EC" id="3.1.-.-" evidence="1"/>
<evidence type="ECO:0000313" key="2">
    <source>
        <dbReference type="EMBL" id="MFD2731976.1"/>
    </source>
</evidence>
<dbReference type="EMBL" id="JBHULV010000028">
    <property type="protein sequence ID" value="MFD2731976.1"/>
    <property type="molecule type" value="Genomic_DNA"/>
</dbReference>
<protein>
    <recommendedName>
        <fullName evidence="1">mRNA interferase</fullName>
        <ecNumber evidence="1">3.1.-.-</ecNumber>
    </recommendedName>
</protein>
<evidence type="ECO:0000256" key="1">
    <source>
        <dbReference type="PIRNR" id="PIRNR033490"/>
    </source>
</evidence>
<keyword evidence="1" id="KW-0378">Hydrolase</keyword>
<dbReference type="SUPFAM" id="SSF50118">
    <property type="entry name" value="Cell growth inhibitor/plasmid maintenance toxic component"/>
    <property type="match status" value="1"/>
</dbReference>